<gene>
    <name evidence="2" type="ORF">AMORRO_LOCUS11947</name>
</gene>
<name>A0A9N9HND6_9GLOM</name>
<organism evidence="2 3">
    <name type="scientific">Acaulospora morrowiae</name>
    <dbReference type="NCBI Taxonomy" id="94023"/>
    <lineage>
        <taxon>Eukaryota</taxon>
        <taxon>Fungi</taxon>
        <taxon>Fungi incertae sedis</taxon>
        <taxon>Mucoromycota</taxon>
        <taxon>Glomeromycotina</taxon>
        <taxon>Glomeromycetes</taxon>
        <taxon>Diversisporales</taxon>
        <taxon>Acaulosporaceae</taxon>
        <taxon>Acaulospora</taxon>
    </lineage>
</organism>
<feature type="region of interest" description="Disordered" evidence="1">
    <location>
        <begin position="1"/>
        <end position="24"/>
    </location>
</feature>
<reference evidence="2" key="1">
    <citation type="submission" date="2021-06" db="EMBL/GenBank/DDBJ databases">
        <authorList>
            <person name="Kallberg Y."/>
            <person name="Tangrot J."/>
            <person name="Rosling A."/>
        </authorList>
    </citation>
    <scope>NUCLEOTIDE SEQUENCE</scope>
    <source>
        <strain evidence="2">CL551</strain>
    </source>
</reference>
<keyword evidence="3" id="KW-1185">Reference proteome</keyword>
<evidence type="ECO:0000313" key="3">
    <source>
        <dbReference type="Proteomes" id="UP000789342"/>
    </source>
</evidence>
<dbReference type="AlphaFoldDB" id="A0A9N9HND6"/>
<evidence type="ECO:0000256" key="1">
    <source>
        <dbReference type="SAM" id="MobiDB-lite"/>
    </source>
</evidence>
<sequence>HAEIAERESQNAAENNQNARDTFVMDSVRVPPSYNIDKMVL</sequence>
<feature type="non-terminal residue" evidence="2">
    <location>
        <position position="1"/>
    </location>
</feature>
<dbReference type="Proteomes" id="UP000789342">
    <property type="component" value="Unassembled WGS sequence"/>
</dbReference>
<protein>
    <submittedName>
        <fullName evidence="2">6161_t:CDS:1</fullName>
    </submittedName>
</protein>
<dbReference type="EMBL" id="CAJVPV010016381">
    <property type="protein sequence ID" value="CAG8697874.1"/>
    <property type="molecule type" value="Genomic_DNA"/>
</dbReference>
<accession>A0A9N9HND6</accession>
<feature type="compositionally biased region" description="Low complexity" evidence="1">
    <location>
        <begin position="10"/>
        <end position="20"/>
    </location>
</feature>
<proteinExistence type="predicted"/>
<comment type="caution">
    <text evidence="2">The sequence shown here is derived from an EMBL/GenBank/DDBJ whole genome shotgun (WGS) entry which is preliminary data.</text>
</comment>
<evidence type="ECO:0000313" key="2">
    <source>
        <dbReference type="EMBL" id="CAG8697874.1"/>
    </source>
</evidence>